<protein>
    <submittedName>
        <fullName evidence="1">Uncharacterized protein</fullName>
    </submittedName>
</protein>
<evidence type="ECO:0000313" key="2">
    <source>
        <dbReference type="Proteomes" id="UP000598820"/>
    </source>
</evidence>
<dbReference type="RefSeq" id="WP_190888490.1">
    <property type="nucleotide sequence ID" value="NZ_JACWZY010000016.1"/>
</dbReference>
<sequence length="77" mass="8921">MVRTHFDSQYEYFVDFFQGKPVKMMRDRKTGELLFDAESVAPILGFASAEEMFSNDAVLDLLNEQITKGQGRPIRRM</sequence>
<reference evidence="1" key="1">
    <citation type="submission" date="2020-09" db="EMBL/GenBank/DDBJ databases">
        <authorList>
            <person name="Kim M.K."/>
        </authorList>
    </citation>
    <scope>NUCLEOTIDE SEQUENCE</scope>
    <source>
        <strain evidence="1">BT702</strain>
    </source>
</reference>
<dbReference type="EMBL" id="JACWZY010000016">
    <property type="protein sequence ID" value="MBD2702638.1"/>
    <property type="molecule type" value="Genomic_DNA"/>
</dbReference>
<comment type="caution">
    <text evidence="1">The sequence shown here is derived from an EMBL/GenBank/DDBJ whole genome shotgun (WGS) entry which is preliminary data.</text>
</comment>
<dbReference type="AlphaFoldDB" id="A0A926XXH3"/>
<gene>
    <name evidence="1" type="ORF">IC229_18470</name>
</gene>
<name>A0A926XXH3_9BACT</name>
<organism evidence="1 2">
    <name type="scientific">Spirosoma profusum</name>
    <dbReference type="NCBI Taxonomy" id="2771354"/>
    <lineage>
        <taxon>Bacteria</taxon>
        <taxon>Pseudomonadati</taxon>
        <taxon>Bacteroidota</taxon>
        <taxon>Cytophagia</taxon>
        <taxon>Cytophagales</taxon>
        <taxon>Cytophagaceae</taxon>
        <taxon>Spirosoma</taxon>
    </lineage>
</organism>
<evidence type="ECO:0000313" key="1">
    <source>
        <dbReference type="EMBL" id="MBD2702638.1"/>
    </source>
</evidence>
<proteinExistence type="predicted"/>
<accession>A0A926XXH3</accession>
<dbReference type="Proteomes" id="UP000598820">
    <property type="component" value="Unassembled WGS sequence"/>
</dbReference>
<keyword evidence="2" id="KW-1185">Reference proteome</keyword>